<evidence type="ECO:0000313" key="1">
    <source>
        <dbReference type="EMBL" id="EON75750.1"/>
    </source>
</evidence>
<accession>R7ZNR6</accession>
<gene>
    <name evidence="1" type="ORF">ADIS_3782</name>
</gene>
<organism evidence="1 2">
    <name type="scientific">Lunatimonas lonarensis</name>
    <dbReference type="NCBI Taxonomy" id="1232681"/>
    <lineage>
        <taxon>Bacteria</taxon>
        <taxon>Pseudomonadati</taxon>
        <taxon>Bacteroidota</taxon>
        <taxon>Cytophagia</taxon>
        <taxon>Cytophagales</taxon>
        <taxon>Cyclobacteriaceae</taxon>
    </lineage>
</organism>
<dbReference type="Proteomes" id="UP000013909">
    <property type="component" value="Unassembled WGS sequence"/>
</dbReference>
<dbReference type="AlphaFoldDB" id="R7ZNR6"/>
<evidence type="ECO:0000313" key="2">
    <source>
        <dbReference type="Proteomes" id="UP000013909"/>
    </source>
</evidence>
<proteinExistence type="predicted"/>
<keyword evidence="2" id="KW-1185">Reference proteome</keyword>
<dbReference type="EMBL" id="AQHR01000097">
    <property type="protein sequence ID" value="EON75750.1"/>
    <property type="molecule type" value="Genomic_DNA"/>
</dbReference>
<comment type="caution">
    <text evidence="1">The sequence shown here is derived from an EMBL/GenBank/DDBJ whole genome shotgun (WGS) entry which is preliminary data.</text>
</comment>
<dbReference type="RefSeq" id="WP_010855911.1">
    <property type="nucleotide sequence ID" value="NZ_AQHR01000097.1"/>
</dbReference>
<reference evidence="1 2" key="1">
    <citation type="submission" date="2013-02" db="EMBL/GenBank/DDBJ databases">
        <title>A novel strain isolated from Lonar lake, Maharashtra, India.</title>
        <authorList>
            <person name="Singh A."/>
        </authorList>
    </citation>
    <scope>NUCLEOTIDE SEQUENCE [LARGE SCALE GENOMIC DNA]</scope>
    <source>
        <strain evidence="1 2">AK24</strain>
    </source>
</reference>
<protein>
    <submittedName>
        <fullName evidence="1">Uncharacterized protein</fullName>
    </submittedName>
</protein>
<sequence length="61" mass="6742">MGVRNLSYTIDTVLVDSKGEIFLGGERTGIYNFHGELEHRFDWNAITKENGGILDVPKCGG</sequence>
<name>R7ZNR6_9BACT</name>